<evidence type="ECO:0000313" key="1">
    <source>
        <dbReference type="EMBL" id="MFD0750431.1"/>
    </source>
</evidence>
<dbReference type="EMBL" id="JBHTHU010000006">
    <property type="protein sequence ID" value="MFD0750431.1"/>
    <property type="molecule type" value="Genomic_DNA"/>
</dbReference>
<proteinExistence type="predicted"/>
<evidence type="ECO:0000313" key="2">
    <source>
        <dbReference type="Proteomes" id="UP001596958"/>
    </source>
</evidence>
<evidence type="ECO:0008006" key="3">
    <source>
        <dbReference type="Google" id="ProtNLM"/>
    </source>
</evidence>
<accession>A0ABW2YVG6</accession>
<keyword evidence="2" id="KW-1185">Reference proteome</keyword>
<protein>
    <recommendedName>
        <fullName evidence="3">Addiction module component</fullName>
    </recommendedName>
</protein>
<sequence length="77" mass="9127">MDIQAEKLSLIKWLVDMNEPSVLTKFIALKNDQTKDWWDQINEEEKAEIEEGIAEADRGDVFSHEEVMAKYQQWRSK</sequence>
<reference evidence="2" key="1">
    <citation type="journal article" date="2019" name="Int. J. Syst. Evol. Microbiol.">
        <title>The Global Catalogue of Microorganisms (GCM) 10K type strain sequencing project: providing services to taxonomists for standard genome sequencing and annotation.</title>
        <authorList>
            <consortium name="The Broad Institute Genomics Platform"/>
            <consortium name="The Broad Institute Genome Sequencing Center for Infectious Disease"/>
            <person name="Wu L."/>
            <person name="Ma J."/>
        </authorList>
    </citation>
    <scope>NUCLEOTIDE SEQUENCE [LARGE SCALE GENOMIC DNA]</scope>
    <source>
        <strain evidence="2">CCUG 63418</strain>
    </source>
</reference>
<organism evidence="1 2">
    <name type="scientific">Mucilaginibacter calamicampi</name>
    <dbReference type="NCBI Taxonomy" id="1302352"/>
    <lineage>
        <taxon>Bacteria</taxon>
        <taxon>Pseudomonadati</taxon>
        <taxon>Bacteroidota</taxon>
        <taxon>Sphingobacteriia</taxon>
        <taxon>Sphingobacteriales</taxon>
        <taxon>Sphingobacteriaceae</taxon>
        <taxon>Mucilaginibacter</taxon>
    </lineage>
</organism>
<comment type="caution">
    <text evidence="1">The sequence shown here is derived from an EMBL/GenBank/DDBJ whole genome shotgun (WGS) entry which is preliminary data.</text>
</comment>
<dbReference type="Proteomes" id="UP001596958">
    <property type="component" value="Unassembled WGS sequence"/>
</dbReference>
<dbReference type="RefSeq" id="WP_377099696.1">
    <property type="nucleotide sequence ID" value="NZ_JBHTHU010000006.1"/>
</dbReference>
<name>A0ABW2YVG6_9SPHI</name>
<gene>
    <name evidence="1" type="ORF">ACFQZS_09780</name>
</gene>